<keyword evidence="6" id="KW-1185">Reference proteome</keyword>
<evidence type="ECO:0000313" key="6">
    <source>
        <dbReference type="Proteomes" id="UP000502823"/>
    </source>
</evidence>
<dbReference type="Gene3D" id="3.40.50.300">
    <property type="entry name" value="P-loop containing nucleotide triphosphate hydrolases"/>
    <property type="match status" value="1"/>
</dbReference>
<evidence type="ECO:0000256" key="3">
    <source>
        <dbReference type="PIRSR" id="PIRSR000705-3"/>
    </source>
</evidence>
<dbReference type="GO" id="GO:0005524">
    <property type="term" value="F:ATP binding"/>
    <property type="evidence" value="ECO:0007669"/>
    <property type="project" value="UniProtKB-KW"/>
</dbReference>
<feature type="domain" description="Deoxynucleoside kinase" evidence="4">
    <location>
        <begin position="19"/>
        <end position="206"/>
    </location>
</feature>
<evidence type="ECO:0000259" key="4">
    <source>
        <dbReference type="Pfam" id="PF01712"/>
    </source>
</evidence>
<comment type="caution">
    <text evidence="5">The sequence shown here is derived from an EMBL/GenBank/DDBJ whole genome shotgun (WGS) entry which is preliminary data.</text>
</comment>
<dbReference type="EMBL" id="BLKM01000468">
    <property type="protein sequence ID" value="GFG34134.1"/>
    <property type="molecule type" value="Genomic_DNA"/>
</dbReference>
<organism evidence="5 6">
    <name type="scientific">Coptotermes formosanus</name>
    <name type="common">Formosan subterranean termite</name>
    <dbReference type="NCBI Taxonomy" id="36987"/>
    <lineage>
        <taxon>Eukaryota</taxon>
        <taxon>Metazoa</taxon>
        <taxon>Ecdysozoa</taxon>
        <taxon>Arthropoda</taxon>
        <taxon>Hexapoda</taxon>
        <taxon>Insecta</taxon>
        <taxon>Pterygota</taxon>
        <taxon>Neoptera</taxon>
        <taxon>Polyneoptera</taxon>
        <taxon>Dictyoptera</taxon>
        <taxon>Blattodea</taxon>
        <taxon>Blattoidea</taxon>
        <taxon>Termitoidae</taxon>
        <taxon>Rhinotermitidae</taxon>
        <taxon>Coptotermes</taxon>
    </lineage>
</organism>
<feature type="binding site" evidence="3">
    <location>
        <begin position="23"/>
        <end position="31"/>
    </location>
    <ligand>
        <name>ATP</name>
        <dbReference type="ChEBI" id="CHEBI:30616"/>
    </ligand>
</feature>
<name>A0A6L2PPC9_COPFO</name>
<sequence length="237" mass="28301">MESHIKSIQEDAIVKPFRVSVEGNIGAGKSTFIKHFCTFPDVDIHMEPVSEWCSLRGHNLLELLYKDLNRWNFMFQNYVQLSRLKTQMHKTKRRVLMFERSLQNNRFCFVEMSHNNGQLLDVEYVVLCKLYDWIEQNFDIHLDLIVYLRSSPEVCYERIQRRRRPEEITMSLSYLKELHESYEEWLLQAQTPAPVLVIDANKELDEVRQLCFQNQSYILGHSNMHLNPVMQSQLKKM</sequence>
<accession>A0A6L2PPC9</accession>
<evidence type="ECO:0000256" key="1">
    <source>
        <dbReference type="ARBA" id="ARBA00007420"/>
    </source>
</evidence>
<dbReference type="PIRSF" id="PIRSF000705">
    <property type="entry name" value="DNK"/>
    <property type="match status" value="1"/>
</dbReference>
<dbReference type="SUPFAM" id="SSF52540">
    <property type="entry name" value="P-loop containing nucleoside triphosphate hydrolases"/>
    <property type="match status" value="1"/>
</dbReference>
<dbReference type="InterPro" id="IPR031314">
    <property type="entry name" value="DNK_dom"/>
</dbReference>
<feature type="active site" description="Proton acceptor" evidence="2">
    <location>
        <position position="99"/>
    </location>
</feature>
<gene>
    <name evidence="5" type="ORF">Cfor_05588</name>
</gene>
<reference evidence="6" key="1">
    <citation type="submission" date="2020-01" db="EMBL/GenBank/DDBJ databases">
        <title>Draft genome sequence of the Termite Coptotermes fromosanus.</title>
        <authorList>
            <person name="Itakura S."/>
            <person name="Yosikawa Y."/>
            <person name="Umezawa K."/>
        </authorList>
    </citation>
    <scope>NUCLEOTIDE SEQUENCE [LARGE SCALE GENOMIC DNA]</scope>
</reference>
<dbReference type="CDD" id="cd01673">
    <property type="entry name" value="dNK"/>
    <property type="match status" value="1"/>
</dbReference>
<feature type="binding site" evidence="3">
    <location>
        <begin position="158"/>
        <end position="162"/>
    </location>
    <ligand>
        <name>ATP</name>
        <dbReference type="ChEBI" id="CHEBI:30616"/>
    </ligand>
</feature>
<dbReference type="FunFam" id="3.40.50.300:FF:001571">
    <property type="entry name" value="Deoxynucleoside kinase"/>
    <property type="match status" value="1"/>
</dbReference>
<dbReference type="AlphaFoldDB" id="A0A6L2PPC9"/>
<keyword evidence="3" id="KW-0067">ATP-binding</keyword>
<dbReference type="InterPro" id="IPR002624">
    <property type="entry name" value="DCK/DGK"/>
</dbReference>
<dbReference type="PANTHER" id="PTHR10513">
    <property type="entry name" value="DEOXYNUCLEOSIDE KINASE"/>
    <property type="match status" value="1"/>
</dbReference>
<evidence type="ECO:0000313" key="5">
    <source>
        <dbReference type="EMBL" id="GFG34134.1"/>
    </source>
</evidence>
<dbReference type="PANTHER" id="PTHR10513:SF38">
    <property type="entry name" value="DEOXYNUCLEOSIDE KINASE-LIKE PROTEIN"/>
    <property type="match status" value="1"/>
</dbReference>
<dbReference type="Pfam" id="PF01712">
    <property type="entry name" value="dNK"/>
    <property type="match status" value="1"/>
</dbReference>
<protein>
    <recommendedName>
        <fullName evidence="4">Deoxynucleoside kinase domain-containing protein</fullName>
    </recommendedName>
</protein>
<dbReference type="GO" id="GO:0019136">
    <property type="term" value="F:deoxynucleoside kinase activity"/>
    <property type="evidence" value="ECO:0007669"/>
    <property type="project" value="InterPro"/>
</dbReference>
<proteinExistence type="inferred from homology"/>
<evidence type="ECO:0000256" key="2">
    <source>
        <dbReference type="PIRSR" id="PIRSR000705-1"/>
    </source>
</evidence>
<dbReference type="OrthoDB" id="567086at2759"/>
<comment type="similarity">
    <text evidence="1">Belongs to the DCK/DGK family.</text>
</comment>
<dbReference type="GO" id="GO:0005739">
    <property type="term" value="C:mitochondrion"/>
    <property type="evidence" value="ECO:0007669"/>
    <property type="project" value="TreeGrafter"/>
</dbReference>
<dbReference type="Proteomes" id="UP000502823">
    <property type="component" value="Unassembled WGS sequence"/>
</dbReference>
<dbReference type="InParanoid" id="A0A6L2PPC9"/>
<dbReference type="InterPro" id="IPR050566">
    <property type="entry name" value="Deoxyribonucleoside_kinase"/>
</dbReference>
<dbReference type="InterPro" id="IPR027417">
    <property type="entry name" value="P-loop_NTPase"/>
</dbReference>
<keyword evidence="3" id="KW-0547">Nucleotide-binding</keyword>